<evidence type="ECO:0000313" key="2">
    <source>
        <dbReference type="EMBL" id="GBN86969.1"/>
    </source>
</evidence>
<proteinExistence type="predicted"/>
<dbReference type="AlphaFoldDB" id="A0A4Y2SI76"/>
<feature type="compositionally biased region" description="Basic and acidic residues" evidence="1">
    <location>
        <begin position="94"/>
        <end position="110"/>
    </location>
</feature>
<evidence type="ECO:0000256" key="1">
    <source>
        <dbReference type="SAM" id="MobiDB-lite"/>
    </source>
</evidence>
<accession>A0A4Y2SI76</accession>
<reference evidence="2 3" key="1">
    <citation type="journal article" date="2019" name="Sci. Rep.">
        <title>Orb-weaving spider Araneus ventricosus genome elucidates the spidroin gene catalogue.</title>
        <authorList>
            <person name="Kono N."/>
            <person name="Nakamura H."/>
            <person name="Ohtoshi R."/>
            <person name="Moran D.A.P."/>
            <person name="Shinohara A."/>
            <person name="Yoshida Y."/>
            <person name="Fujiwara M."/>
            <person name="Mori M."/>
            <person name="Tomita M."/>
            <person name="Arakawa K."/>
        </authorList>
    </citation>
    <scope>NUCLEOTIDE SEQUENCE [LARGE SCALE GENOMIC DNA]</scope>
</reference>
<name>A0A4Y2SI76_ARAVE</name>
<evidence type="ECO:0000313" key="3">
    <source>
        <dbReference type="Proteomes" id="UP000499080"/>
    </source>
</evidence>
<dbReference type="Proteomes" id="UP000499080">
    <property type="component" value="Unassembled WGS sequence"/>
</dbReference>
<keyword evidence="3" id="KW-1185">Reference proteome</keyword>
<feature type="compositionally biased region" description="Polar residues" evidence="1">
    <location>
        <begin position="1"/>
        <end position="10"/>
    </location>
</feature>
<feature type="region of interest" description="Disordered" evidence="1">
    <location>
        <begin position="1"/>
        <end position="126"/>
    </location>
</feature>
<sequence>MFPHIQNSVDENYEEKSSKVHLVKSKKSPNNAKRSSDQNFKENSRDDQSGKSNEVLENVSNVQSGIRKYNSQDNDTKSRKKIRLQENSNTAQPEAKKEQSPIKDESRTPSEDSWPGKPGKKSCIVM</sequence>
<comment type="caution">
    <text evidence="2">The sequence shown here is derived from an EMBL/GenBank/DDBJ whole genome shotgun (WGS) entry which is preliminary data.</text>
</comment>
<organism evidence="2 3">
    <name type="scientific">Araneus ventricosus</name>
    <name type="common">Orbweaver spider</name>
    <name type="synonym">Epeira ventricosa</name>
    <dbReference type="NCBI Taxonomy" id="182803"/>
    <lineage>
        <taxon>Eukaryota</taxon>
        <taxon>Metazoa</taxon>
        <taxon>Ecdysozoa</taxon>
        <taxon>Arthropoda</taxon>
        <taxon>Chelicerata</taxon>
        <taxon>Arachnida</taxon>
        <taxon>Araneae</taxon>
        <taxon>Araneomorphae</taxon>
        <taxon>Entelegynae</taxon>
        <taxon>Araneoidea</taxon>
        <taxon>Araneidae</taxon>
        <taxon>Araneus</taxon>
    </lineage>
</organism>
<feature type="compositionally biased region" description="Basic and acidic residues" evidence="1">
    <location>
        <begin position="34"/>
        <end position="49"/>
    </location>
</feature>
<protein>
    <submittedName>
        <fullName evidence="2">Uncharacterized protein</fullName>
    </submittedName>
</protein>
<dbReference type="EMBL" id="BGPR01021558">
    <property type="protein sequence ID" value="GBN86969.1"/>
    <property type="molecule type" value="Genomic_DNA"/>
</dbReference>
<feature type="compositionally biased region" description="Polar residues" evidence="1">
    <location>
        <begin position="58"/>
        <end position="73"/>
    </location>
</feature>
<gene>
    <name evidence="2" type="ORF">AVEN_147224_1</name>
</gene>